<dbReference type="InterPro" id="IPR031398">
    <property type="entry name" value="She3"/>
</dbReference>
<feature type="coiled-coil region" evidence="11">
    <location>
        <begin position="16"/>
        <end position="113"/>
    </location>
</feature>
<accession>Q6BPL8</accession>
<dbReference type="OMA" id="KTMDNLY"/>
<evidence type="ECO:0000256" key="3">
    <source>
        <dbReference type="ARBA" id="ARBA00019884"/>
    </source>
</evidence>
<feature type="compositionally biased region" description="Polar residues" evidence="12">
    <location>
        <begin position="290"/>
        <end position="302"/>
    </location>
</feature>
<feature type="compositionally biased region" description="Low complexity" evidence="12">
    <location>
        <begin position="380"/>
        <end position="394"/>
    </location>
</feature>
<keyword evidence="8 11" id="KW-0175">Coiled coil</keyword>
<dbReference type="OrthoDB" id="6088208at2759"/>
<organism evidence="13 14">
    <name type="scientific">Debaryomyces hansenii (strain ATCC 36239 / CBS 767 / BCRC 21394 / JCM 1990 / NBRC 0083 / IGC 2968)</name>
    <name type="common">Yeast</name>
    <name type="synonym">Torulaspora hansenii</name>
    <dbReference type="NCBI Taxonomy" id="284592"/>
    <lineage>
        <taxon>Eukaryota</taxon>
        <taxon>Fungi</taxon>
        <taxon>Dikarya</taxon>
        <taxon>Ascomycota</taxon>
        <taxon>Saccharomycotina</taxon>
        <taxon>Pichiomycetes</taxon>
        <taxon>Debaryomycetaceae</taxon>
        <taxon>Debaryomyces</taxon>
    </lineage>
</organism>
<protein>
    <recommendedName>
        <fullName evidence="3 11">SWI5-dependent HO expression protein 3</fullName>
    </recommendedName>
</protein>
<dbReference type="AlphaFoldDB" id="Q6BPL8"/>
<gene>
    <name evidence="11" type="primary">SHE3</name>
    <name evidence="13" type="ordered locus">DEHA2E12584g</name>
</gene>
<evidence type="ECO:0000313" key="13">
    <source>
        <dbReference type="EMBL" id="CAG88093.2"/>
    </source>
</evidence>
<dbReference type="eggNOG" id="ENOG502QSQX">
    <property type="taxonomic scope" value="Eukaryota"/>
</dbReference>
<evidence type="ECO:0000256" key="5">
    <source>
        <dbReference type="ARBA" id="ARBA00022816"/>
    </source>
</evidence>
<keyword evidence="7 11" id="KW-0694">RNA-binding</keyword>
<keyword evidence="4 11" id="KW-0813">Transport</keyword>
<dbReference type="InParanoid" id="Q6BPL8"/>
<dbReference type="RefSeq" id="XP_459852.2">
    <property type="nucleotide sequence ID" value="XM_459852.1"/>
</dbReference>
<dbReference type="GO" id="GO:0003723">
    <property type="term" value="F:RNA binding"/>
    <property type="evidence" value="ECO:0007669"/>
    <property type="project" value="UniProtKB-KW"/>
</dbReference>
<dbReference type="Pfam" id="PF17078">
    <property type="entry name" value="SHE3"/>
    <property type="match status" value="1"/>
</dbReference>
<keyword evidence="14" id="KW-1185">Reference proteome</keyword>
<evidence type="ECO:0000313" key="14">
    <source>
        <dbReference type="Proteomes" id="UP000000599"/>
    </source>
</evidence>
<keyword evidence="5 11" id="KW-0509">mRNA transport</keyword>
<evidence type="ECO:0000256" key="10">
    <source>
        <dbReference type="ARBA" id="ARBA00024975"/>
    </source>
</evidence>
<dbReference type="VEuPathDB" id="FungiDB:DEHA2E12584g"/>
<evidence type="ECO:0000256" key="12">
    <source>
        <dbReference type="SAM" id="MobiDB-lite"/>
    </source>
</evidence>
<comment type="function">
    <text evidence="10">RNA-binding protein that binds specific mRNAs including the ASH1 mRNA, coding for a repressor of the HO endonuclease. Part of the mRNA localization machinery that restricts accumulation of certain proteins to the bud and in the daughter cell. Required for the delivery of cortical endoplasmic reticulum into the emerging bud.</text>
</comment>
<comment type="subcellular location">
    <subcellularLocation>
        <location evidence="1 11">Endoplasmic reticulum membrane</location>
        <topology evidence="1 11">Peripheral membrane protein</topology>
    </subcellularLocation>
</comment>
<feature type="region of interest" description="Disordered" evidence="12">
    <location>
        <begin position="271"/>
        <end position="366"/>
    </location>
</feature>
<feature type="region of interest" description="Disordered" evidence="12">
    <location>
        <begin position="380"/>
        <end position="429"/>
    </location>
</feature>
<feature type="compositionally biased region" description="Polar residues" evidence="12">
    <location>
        <begin position="402"/>
        <end position="429"/>
    </location>
</feature>
<dbReference type="Gene3D" id="1.20.5.1700">
    <property type="match status" value="1"/>
</dbReference>
<keyword evidence="6 11" id="KW-0256">Endoplasmic reticulum</keyword>
<feature type="compositionally biased region" description="Basic residues" evidence="12">
    <location>
        <begin position="303"/>
        <end position="312"/>
    </location>
</feature>
<comment type="similarity">
    <text evidence="2 11">Belongs to the SHE3 family.</text>
</comment>
<feature type="compositionally biased region" description="Low complexity" evidence="12">
    <location>
        <begin position="271"/>
        <end position="289"/>
    </location>
</feature>
<dbReference type="GeneID" id="2901840"/>
<feature type="compositionally biased region" description="Polar residues" evidence="12">
    <location>
        <begin position="322"/>
        <end position="354"/>
    </location>
</feature>
<evidence type="ECO:0000256" key="8">
    <source>
        <dbReference type="ARBA" id="ARBA00023054"/>
    </source>
</evidence>
<dbReference type="KEGG" id="dha:DEHA2E12584g"/>
<evidence type="ECO:0000256" key="7">
    <source>
        <dbReference type="ARBA" id="ARBA00022884"/>
    </source>
</evidence>
<dbReference type="EMBL" id="CR382137">
    <property type="protein sequence ID" value="CAG88093.2"/>
    <property type="molecule type" value="Genomic_DNA"/>
</dbReference>
<evidence type="ECO:0000256" key="6">
    <source>
        <dbReference type="ARBA" id="ARBA00022824"/>
    </source>
</evidence>
<evidence type="ECO:0000256" key="2">
    <source>
        <dbReference type="ARBA" id="ARBA00008123"/>
    </source>
</evidence>
<dbReference type="HOGENOM" id="CLU_042310_0_0_1"/>
<evidence type="ECO:0000256" key="9">
    <source>
        <dbReference type="ARBA" id="ARBA00023136"/>
    </source>
</evidence>
<evidence type="ECO:0000256" key="11">
    <source>
        <dbReference type="RuleBase" id="RU362142"/>
    </source>
</evidence>
<dbReference type="GO" id="GO:0005789">
    <property type="term" value="C:endoplasmic reticulum membrane"/>
    <property type="evidence" value="ECO:0007669"/>
    <property type="project" value="UniProtKB-SubCell"/>
</dbReference>
<proteinExistence type="inferred from homology"/>
<reference evidence="13 14" key="1">
    <citation type="journal article" date="2004" name="Nature">
        <title>Genome evolution in yeasts.</title>
        <authorList>
            <consortium name="Genolevures"/>
            <person name="Dujon B."/>
            <person name="Sherman D."/>
            <person name="Fischer G."/>
            <person name="Durrens P."/>
            <person name="Casaregola S."/>
            <person name="Lafontaine I."/>
            <person name="de Montigny J."/>
            <person name="Marck C."/>
            <person name="Neuveglise C."/>
            <person name="Talla E."/>
            <person name="Goffard N."/>
            <person name="Frangeul L."/>
            <person name="Aigle M."/>
            <person name="Anthouard V."/>
            <person name="Babour A."/>
            <person name="Barbe V."/>
            <person name="Barnay S."/>
            <person name="Blanchin S."/>
            <person name="Beckerich J.M."/>
            <person name="Beyne E."/>
            <person name="Bleykasten C."/>
            <person name="Boisrame A."/>
            <person name="Boyer J."/>
            <person name="Cattolico L."/>
            <person name="Confanioleri F."/>
            <person name="de Daruvar A."/>
            <person name="Despons L."/>
            <person name="Fabre E."/>
            <person name="Fairhead C."/>
            <person name="Ferry-Dumazet H."/>
            <person name="Groppi A."/>
            <person name="Hantraye F."/>
            <person name="Hennequin C."/>
            <person name="Jauniaux N."/>
            <person name="Joyet P."/>
            <person name="Kachouri R."/>
            <person name="Kerrest A."/>
            <person name="Koszul R."/>
            <person name="Lemaire M."/>
            <person name="Lesur I."/>
            <person name="Ma L."/>
            <person name="Muller H."/>
            <person name="Nicaud J.M."/>
            <person name="Nikolski M."/>
            <person name="Oztas S."/>
            <person name="Ozier-Kalogeropoulos O."/>
            <person name="Pellenz S."/>
            <person name="Potier S."/>
            <person name="Richard G.F."/>
            <person name="Straub M.L."/>
            <person name="Suleau A."/>
            <person name="Swennene D."/>
            <person name="Tekaia F."/>
            <person name="Wesolowski-Louvel M."/>
            <person name="Westhof E."/>
            <person name="Wirth B."/>
            <person name="Zeniou-Meyer M."/>
            <person name="Zivanovic I."/>
            <person name="Bolotin-Fukuhara M."/>
            <person name="Thierry A."/>
            <person name="Bouchier C."/>
            <person name="Caudron B."/>
            <person name="Scarpelli C."/>
            <person name="Gaillardin C."/>
            <person name="Weissenbach J."/>
            <person name="Wincker P."/>
            <person name="Souciet J.L."/>
        </authorList>
    </citation>
    <scope>NUCLEOTIDE SEQUENCE [LARGE SCALE GENOMIC DNA]</scope>
    <source>
        <strain evidence="14">ATCC 36239 / CBS 767 / BCRC 21394 / JCM 1990 / NBRC 0083 / IGC 2968</strain>
    </source>
</reference>
<dbReference type="Proteomes" id="UP000000599">
    <property type="component" value="Chromosome E"/>
</dbReference>
<dbReference type="FunCoup" id="Q6BPL8">
    <property type="interactions" value="1477"/>
</dbReference>
<keyword evidence="9 11" id="KW-0472">Membrane</keyword>
<evidence type="ECO:0000256" key="4">
    <source>
        <dbReference type="ARBA" id="ARBA00022448"/>
    </source>
</evidence>
<name>Q6BPL8_DEBHA</name>
<dbReference type="GO" id="GO:0048309">
    <property type="term" value="P:endoplasmic reticulum inheritance"/>
    <property type="evidence" value="ECO:0007669"/>
    <property type="project" value="InterPro"/>
</dbReference>
<dbReference type="GO" id="GO:0051028">
    <property type="term" value="P:mRNA transport"/>
    <property type="evidence" value="ECO:0007669"/>
    <property type="project" value="UniProtKB-UniRule"/>
</dbReference>
<dbReference type="STRING" id="284592.Q6BPL8"/>
<evidence type="ECO:0000256" key="1">
    <source>
        <dbReference type="ARBA" id="ARBA00004406"/>
    </source>
</evidence>
<sequence>MEDTSPIKHKPTSRVIDSLHSEIDDLKNELESVKSSHDNYKKNFTVVSKKNDSFVDQLANAKHENDMINALLKRKERRIIDLEDQYSELSSANESLTLNNKNMKIRCDNLQESSSSSIAEYERLKIAYDALIASQVEYKRHYEKELNDLTSKFELYKKQNLENFNNLSAKLTDNDKDIDTLVESLTNKRKTMDNLYVNKNKTVLDFLSKLAKIAKLHGQESKAILQDNVENIKMLVEKYPDLPMKLNALEETDLDLESVINESNDTLSYSSFDDDTTLTSSPDLSSDATFNSKTLSRGNSISMKKRKNKRNSIRFDSKHSSDFNNSHTQSNAPRRSASNNKTSRNTFSEINSRLPTPPSHNDHDTVKDIINANNISYQNQLQNNQRTNNRNSNNKSKRRSMYGNNNSNNGQKAGSRQNSLNKSFSEVSI</sequence>